<dbReference type="PANTHER" id="PTHR11388">
    <property type="entry name" value="ORGANIC ANION TRANSPORTER"/>
    <property type="match status" value="1"/>
</dbReference>
<dbReference type="PANTHER" id="PTHR11388:SF100">
    <property type="entry name" value="SOLUTE CARRIER ORGANIC ANION TRANSPORTER FAMILY MEMBER 4A1"/>
    <property type="match status" value="1"/>
</dbReference>
<dbReference type="CDD" id="cd17403">
    <property type="entry name" value="MFS_SLCO4_OATP4"/>
    <property type="match status" value="1"/>
</dbReference>
<evidence type="ECO:0000256" key="9">
    <source>
        <dbReference type="SAM" id="MobiDB-lite"/>
    </source>
</evidence>
<keyword evidence="6 8" id="KW-0472">Membrane</keyword>
<evidence type="ECO:0000313" key="12">
    <source>
        <dbReference type="EMBL" id="KAG0725993.1"/>
    </source>
</evidence>
<evidence type="ECO:0000256" key="8">
    <source>
        <dbReference type="RuleBase" id="RU362056"/>
    </source>
</evidence>
<dbReference type="Gene3D" id="1.20.1250.20">
    <property type="entry name" value="MFS general substrate transporter like domains"/>
    <property type="match status" value="1"/>
</dbReference>
<dbReference type="NCBIfam" id="TIGR00805">
    <property type="entry name" value="oat"/>
    <property type="match status" value="1"/>
</dbReference>
<comment type="caution">
    <text evidence="8">Lacks conserved residue(s) required for the propagation of feature annotation.</text>
</comment>
<gene>
    <name evidence="12" type="primary">Slco4a1</name>
    <name evidence="12" type="ORF">GWK47_037477</name>
</gene>
<organism evidence="12 13">
    <name type="scientific">Chionoecetes opilio</name>
    <name type="common">Atlantic snow crab</name>
    <name type="synonym">Cancer opilio</name>
    <dbReference type="NCBI Taxonomy" id="41210"/>
    <lineage>
        <taxon>Eukaryota</taxon>
        <taxon>Metazoa</taxon>
        <taxon>Ecdysozoa</taxon>
        <taxon>Arthropoda</taxon>
        <taxon>Crustacea</taxon>
        <taxon>Multicrustacea</taxon>
        <taxon>Malacostraca</taxon>
        <taxon>Eumalacostraca</taxon>
        <taxon>Eucarida</taxon>
        <taxon>Decapoda</taxon>
        <taxon>Pleocyemata</taxon>
        <taxon>Brachyura</taxon>
        <taxon>Eubrachyura</taxon>
        <taxon>Majoidea</taxon>
        <taxon>Majidae</taxon>
        <taxon>Chionoecetes</taxon>
    </lineage>
</organism>
<accession>A0A8J4YDJ1</accession>
<dbReference type="InterPro" id="IPR004156">
    <property type="entry name" value="OATP"/>
</dbReference>
<protein>
    <recommendedName>
        <fullName evidence="8">Solute carrier organic anion transporter family member</fullName>
    </recommendedName>
</protein>
<evidence type="ECO:0000256" key="3">
    <source>
        <dbReference type="ARBA" id="ARBA00022475"/>
    </source>
</evidence>
<feature type="transmembrane region" description="Helical" evidence="8">
    <location>
        <begin position="608"/>
        <end position="631"/>
    </location>
</feature>
<evidence type="ECO:0000259" key="11">
    <source>
        <dbReference type="PROSITE" id="PS51465"/>
    </source>
</evidence>
<feature type="region of interest" description="Disordered" evidence="9">
    <location>
        <begin position="1"/>
        <end position="47"/>
    </location>
</feature>
<dbReference type="SUPFAM" id="SSF100895">
    <property type="entry name" value="Kazal-type serine protease inhibitors"/>
    <property type="match status" value="1"/>
</dbReference>
<comment type="similarity">
    <text evidence="2 8">Belongs to the organo anion transporter (TC 2.A.60) family.</text>
</comment>
<keyword evidence="7" id="KW-1015">Disulfide bond</keyword>
<name>A0A8J4YDJ1_CHIOP</name>
<feature type="transmembrane region" description="Helical" evidence="8">
    <location>
        <begin position="202"/>
        <end position="221"/>
    </location>
</feature>
<feature type="domain" description="Kazal-like" evidence="11">
    <location>
        <begin position="433"/>
        <end position="489"/>
    </location>
</feature>
<dbReference type="Pfam" id="PF07648">
    <property type="entry name" value="Kazal_2"/>
    <property type="match status" value="1"/>
</dbReference>
<feature type="transmembrane region" description="Helical" evidence="8">
    <location>
        <begin position="253"/>
        <end position="278"/>
    </location>
</feature>
<dbReference type="GO" id="GO:0015347">
    <property type="term" value="F:sodium-independent organic anion transmembrane transporter activity"/>
    <property type="evidence" value="ECO:0007669"/>
    <property type="project" value="TreeGrafter"/>
</dbReference>
<feature type="domain" description="Major facilitator superfamily (MFS) profile" evidence="10">
    <location>
        <begin position="1"/>
        <end position="625"/>
    </location>
</feature>
<keyword evidence="13" id="KW-1185">Reference proteome</keyword>
<feature type="transmembrane region" description="Helical" evidence="8">
    <location>
        <begin position="106"/>
        <end position="127"/>
    </location>
</feature>
<reference evidence="12" key="1">
    <citation type="submission" date="2020-07" db="EMBL/GenBank/DDBJ databases">
        <title>The High-quality genome of the commercially important snow crab, Chionoecetes opilio.</title>
        <authorList>
            <person name="Jeong J.-H."/>
            <person name="Ryu S."/>
        </authorList>
    </citation>
    <scope>NUCLEOTIDE SEQUENCE</scope>
    <source>
        <strain evidence="12">MADBK_172401_WGS</strain>
        <tissue evidence="12">Digestive gland</tissue>
    </source>
</reference>
<evidence type="ECO:0000259" key="10">
    <source>
        <dbReference type="PROSITE" id="PS50850"/>
    </source>
</evidence>
<dbReference type="Proteomes" id="UP000770661">
    <property type="component" value="Unassembled WGS sequence"/>
</dbReference>
<comment type="subcellular location">
    <subcellularLocation>
        <location evidence="1 8">Cell membrane</location>
        <topology evidence="1 8">Multi-pass membrane protein</topology>
    </subcellularLocation>
</comment>
<keyword evidence="8" id="KW-0406">Ion transport</keyword>
<feature type="region of interest" description="Disordered" evidence="9">
    <location>
        <begin position="642"/>
        <end position="667"/>
    </location>
</feature>
<feature type="transmembrane region" description="Helical" evidence="8">
    <location>
        <begin position="389"/>
        <end position="409"/>
    </location>
</feature>
<dbReference type="GO" id="GO:0006811">
    <property type="term" value="P:monoatomic ion transport"/>
    <property type="evidence" value="ECO:0007669"/>
    <property type="project" value="UniProtKB-KW"/>
</dbReference>
<evidence type="ECO:0000256" key="5">
    <source>
        <dbReference type="ARBA" id="ARBA00022989"/>
    </source>
</evidence>
<keyword evidence="4 8" id="KW-0812">Transmembrane</keyword>
<dbReference type="InterPro" id="IPR036058">
    <property type="entry name" value="Kazal_dom_sf"/>
</dbReference>
<evidence type="ECO:0000256" key="1">
    <source>
        <dbReference type="ARBA" id="ARBA00004651"/>
    </source>
</evidence>
<feature type="transmembrane region" description="Helical" evidence="8">
    <location>
        <begin position="168"/>
        <end position="190"/>
    </location>
</feature>
<feature type="transmembrane region" description="Helical" evidence="8">
    <location>
        <begin position="352"/>
        <end position="377"/>
    </location>
</feature>
<dbReference type="PROSITE" id="PS50850">
    <property type="entry name" value="MFS"/>
    <property type="match status" value="1"/>
</dbReference>
<keyword evidence="8" id="KW-0813">Transport</keyword>
<keyword evidence="5 8" id="KW-1133">Transmembrane helix</keyword>
<proteinExistence type="inferred from homology"/>
<dbReference type="OrthoDB" id="5062115at2759"/>
<feature type="transmembrane region" description="Helical" evidence="8">
    <location>
        <begin position="517"/>
        <end position="541"/>
    </location>
</feature>
<evidence type="ECO:0000256" key="7">
    <source>
        <dbReference type="ARBA" id="ARBA00023157"/>
    </source>
</evidence>
<feature type="transmembrane region" description="Helical" evidence="8">
    <location>
        <begin position="313"/>
        <end position="340"/>
    </location>
</feature>
<feature type="transmembrane region" description="Helical" evidence="8">
    <location>
        <begin position="74"/>
        <end position="94"/>
    </location>
</feature>
<evidence type="ECO:0000256" key="4">
    <source>
        <dbReference type="ARBA" id="ARBA00022692"/>
    </source>
</evidence>
<dbReference type="GO" id="GO:0043252">
    <property type="term" value="P:sodium-independent organic anion transport"/>
    <property type="evidence" value="ECO:0007669"/>
    <property type="project" value="TreeGrafter"/>
</dbReference>
<dbReference type="Pfam" id="PF03137">
    <property type="entry name" value="OATP"/>
    <property type="match status" value="1"/>
</dbReference>
<dbReference type="InterPro" id="IPR020846">
    <property type="entry name" value="MFS_dom"/>
</dbReference>
<dbReference type="PROSITE" id="PS51465">
    <property type="entry name" value="KAZAL_2"/>
    <property type="match status" value="1"/>
</dbReference>
<dbReference type="GO" id="GO:0016323">
    <property type="term" value="C:basolateral plasma membrane"/>
    <property type="evidence" value="ECO:0007669"/>
    <property type="project" value="TreeGrafter"/>
</dbReference>
<feature type="transmembrane region" description="Helical" evidence="8">
    <location>
        <begin position="562"/>
        <end position="580"/>
    </location>
</feature>
<evidence type="ECO:0000256" key="2">
    <source>
        <dbReference type="ARBA" id="ARBA00009657"/>
    </source>
</evidence>
<dbReference type="InterPro" id="IPR036259">
    <property type="entry name" value="MFS_trans_sf"/>
</dbReference>
<evidence type="ECO:0000313" key="13">
    <source>
        <dbReference type="Proteomes" id="UP000770661"/>
    </source>
</evidence>
<dbReference type="SUPFAM" id="SSF103473">
    <property type="entry name" value="MFS general substrate transporter"/>
    <property type="match status" value="1"/>
</dbReference>
<dbReference type="EMBL" id="JACEEZ010004965">
    <property type="protein sequence ID" value="KAG0725993.1"/>
    <property type="molecule type" value="Genomic_DNA"/>
</dbReference>
<evidence type="ECO:0000256" key="6">
    <source>
        <dbReference type="ARBA" id="ARBA00023136"/>
    </source>
</evidence>
<comment type="caution">
    <text evidence="12">The sequence shown here is derived from an EMBL/GenBank/DDBJ whole genome shotgun (WGS) entry which is preliminary data.</text>
</comment>
<dbReference type="AlphaFoldDB" id="A0A8J4YDJ1"/>
<sequence length="771" mass="83219">MPLHSCSPLTHTSPCKPDSPPPRALGHEAAPSPHERSHHSGPGGGPRAGMVVNGFVNVCITTIEKRYNLRSTDAGLIAGAYDLASLLCSVPVSYLGSRPGSCKPRWLGWGIFIMGAGSFLFALPHFLVPSYSPNSTNASSILYCLRKGTRDNQCEVLVENWLSSYRHVFVLGQFLHGVGASPLYTLGVTFLDESVPVKMSSVYLGIFYAMAVVGPAVGYVLGGQFLRVYINAPEVLPARYGLHITSDLWLGGWWIGFLVSGSLCMLLSWPIMAFPALLPGAKAIKASRVSEAIGTVEVAAFGRLKDLPRAAKVLALNPTFVALSLAGAAEGILLAGFATFTPKFLENQFSMAASYAALIVGFVAVTAGGGGTLLGGWIIKRLHLSCSGILKMCIIFSAMCLVSCFTFVISCPNISFAGVNMQYSNRSVAPSRPSLISSCNQECGCQDVAYNPICGTNNIMYFSPCHAGCTNMVEGQDGVKVFRECRCVASPSAPEFQGDPRLAQDSALLEKCPASCLLMPVFLAIFFVTLMLTFIISLPALSGTLRCVPDSHRSFALGLQWIVIRLLGTIPGPILFGVLFDHTCVLWQSTCGREGACRSYDNFYMSRYMMAISVLFKFLSTIFYIVSWWLYSPHHSMSPNPQVLSLPAPATPPSTPTSDTKDHRGGRQLQGIDNLAKDMPSLHAESLVRDRATPRLWSDRLPPDGEQYAVATWSVAELPLDCGMTGCLLTASNMLSDLAERARCPVTEEGKNASCRRTKCPRYMVSGRSTP</sequence>
<keyword evidence="3" id="KW-1003">Cell membrane</keyword>
<dbReference type="InterPro" id="IPR002350">
    <property type="entry name" value="Kazal_dom"/>
</dbReference>